<protein>
    <submittedName>
        <fullName evidence="2">Uncharacterized protein</fullName>
    </submittedName>
</protein>
<comment type="caution">
    <text evidence="2">The sequence shown here is derived from an EMBL/GenBank/DDBJ whole genome shotgun (WGS) entry which is preliminary data.</text>
</comment>
<feature type="compositionally biased region" description="Polar residues" evidence="1">
    <location>
        <begin position="159"/>
        <end position="175"/>
    </location>
</feature>
<gene>
    <name evidence="2" type="ORF">E1B28_006982</name>
</gene>
<name>A0A9P7S0Z3_9AGAR</name>
<feature type="region of interest" description="Disordered" evidence="1">
    <location>
        <begin position="1"/>
        <end position="23"/>
    </location>
</feature>
<feature type="region of interest" description="Disordered" evidence="1">
    <location>
        <begin position="142"/>
        <end position="213"/>
    </location>
</feature>
<evidence type="ECO:0000256" key="1">
    <source>
        <dbReference type="SAM" id="MobiDB-lite"/>
    </source>
</evidence>
<reference evidence="2" key="1">
    <citation type="journal article" date="2021" name="Genome Biol. Evol.">
        <title>The assembled and annotated genome of the fairy-ring fungus Marasmius oreades.</title>
        <authorList>
            <person name="Hiltunen M."/>
            <person name="Ament-Velasquez S.L."/>
            <person name="Johannesson H."/>
        </authorList>
    </citation>
    <scope>NUCLEOTIDE SEQUENCE</scope>
    <source>
        <strain evidence="2">03SP1</strain>
    </source>
</reference>
<feature type="compositionally biased region" description="Polar residues" evidence="1">
    <location>
        <begin position="7"/>
        <end position="23"/>
    </location>
</feature>
<keyword evidence="3" id="KW-1185">Reference proteome</keyword>
<evidence type="ECO:0000313" key="2">
    <source>
        <dbReference type="EMBL" id="KAG7093300.1"/>
    </source>
</evidence>
<dbReference type="Proteomes" id="UP001049176">
    <property type="component" value="Chromosome 4"/>
</dbReference>
<evidence type="ECO:0000313" key="3">
    <source>
        <dbReference type="Proteomes" id="UP001049176"/>
    </source>
</evidence>
<dbReference type="AlphaFoldDB" id="A0A9P7S0Z3"/>
<dbReference type="EMBL" id="CM032184">
    <property type="protein sequence ID" value="KAG7093300.1"/>
    <property type="molecule type" value="Genomic_DNA"/>
</dbReference>
<dbReference type="KEGG" id="more:E1B28_006982"/>
<proteinExistence type="predicted"/>
<dbReference type="RefSeq" id="XP_043009770.1">
    <property type="nucleotide sequence ID" value="XM_043151690.1"/>
</dbReference>
<feature type="region of interest" description="Disordered" evidence="1">
    <location>
        <begin position="501"/>
        <end position="535"/>
    </location>
</feature>
<feature type="region of interest" description="Disordered" evidence="1">
    <location>
        <begin position="461"/>
        <end position="486"/>
    </location>
</feature>
<organism evidence="2 3">
    <name type="scientific">Marasmius oreades</name>
    <name type="common">fairy-ring Marasmius</name>
    <dbReference type="NCBI Taxonomy" id="181124"/>
    <lineage>
        <taxon>Eukaryota</taxon>
        <taxon>Fungi</taxon>
        <taxon>Dikarya</taxon>
        <taxon>Basidiomycota</taxon>
        <taxon>Agaricomycotina</taxon>
        <taxon>Agaricomycetes</taxon>
        <taxon>Agaricomycetidae</taxon>
        <taxon>Agaricales</taxon>
        <taxon>Marasmiineae</taxon>
        <taxon>Marasmiaceae</taxon>
        <taxon>Marasmius</taxon>
    </lineage>
</organism>
<dbReference type="OrthoDB" id="3130303at2759"/>
<dbReference type="GeneID" id="66076058"/>
<accession>A0A9P7S0Z3</accession>
<sequence>MSGGGSLNETPTGSSQPGTIGVTMQPTDRESLSFHLGRALKVAESRQYIEAHLYTLFGTMFAPLTFVFEINSPKYGNGVLTSPQIPILPYDLSQIMPVTSITSCIPDIMWILYNFITELGVPVAELVLASMEIKPLKGGLENLPPKTSSTKNIMPFTPPQTKESGFSTPKTTQDSEAAGGFTPSTKDSKARFGSSPMMDESVPSTPPATTQSPVWFGSSPLTDVSDQEAAPLTPPTRTSESLAVFGSSPLTVIDDEDDHITGIQRIMLDWSNKASCLPTLITELSKAVSQLFKQATCVFACHKLQQVLHVYFICGIYFSMLKFQRPKRLDVILKEHGIHVAKKKIVAEGQVEYDSDKLTDDILLELFPPSPDNTPRTTRNPHFVMYHQPVFEVPLNKDNPHLSNAWRTGLKLSLVEHGVGFRQESIFSFQMTDAQPDIDRLEEGQEIIDEWYKTRTHNREFFEPSTPHQNDEDAWGTNTPKKEEELSPAFQLRGRKLAAVGHNFTMRLRTKRGQPEDDDMPPPSPSQHRNVRRKH</sequence>